<sequence length="253" mass="28687">MVLTEPISIDGDERERIYEYVEAHGAVDAERARRELFPDDPPGDPQYARAFRHGVAILKRDGYLEEGADGTLRIAVDLEDDRRRFSADEVEVTIRPARQEDLTGIVGAIRRVVEEMTYIEAESVADALDHEDVLLRHNDLESRMFFVATVDGDVVGWAHLHVPKLEKLSHTTELTVGVLEVYRGVGIGTELLERALEWARSSGQEKVYQSVPSTNEGAIAFFEDRGWTIEASRENHYKLDDEYIDEVMMAIEL</sequence>
<accession>A0A3N6MHM7</accession>
<dbReference type="PANTHER" id="PTHR43072">
    <property type="entry name" value="N-ACETYLTRANSFERASE"/>
    <property type="match status" value="1"/>
</dbReference>
<dbReference type="GO" id="GO:0016747">
    <property type="term" value="F:acyltransferase activity, transferring groups other than amino-acyl groups"/>
    <property type="evidence" value="ECO:0007669"/>
    <property type="project" value="InterPro"/>
</dbReference>
<name>A0A3N6MHM7_NATCH</name>
<dbReference type="Proteomes" id="UP000281431">
    <property type="component" value="Unassembled WGS sequence"/>
</dbReference>
<feature type="domain" description="N-acetyltransferase" evidence="1">
    <location>
        <begin position="92"/>
        <end position="253"/>
    </location>
</feature>
<organism evidence="2 3">
    <name type="scientific">Natrarchaeobius chitinivorans</name>
    <dbReference type="NCBI Taxonomy" id="1679083"/>
    <lineage>
        <taxon>Archaea</taxon>
        <taxon>Methanobacteriati</taxon>
        <taxon>Methanobacteriota</taxon>
        <taxon>Stenosarchaea group</taxon>
        <taxon>Halobacteria</taxon>
        <taxon>Halobacteriales</taxon>
        <taxon>Natrialbaceae</taxon>
        <taxon>Natrarchaeobius</taxon>
    </lineage>
</organism>
<dbReference type="Pfam" id="PF00583">
    <property type="entry name" value="Acetyltransf_1"/>
    <property type="match status" value="1"/>
</dbReference>
<evidence type="ECO:0000313" key="2">
    <source>
        <dbReference type="EMBL" id="RQH03569.1"/>
    </source>
</evidence>
<reference evidence="2 3" key="1">
    <citation type="submission" date="2018-10" db="EMBL/GenBank/DDBJ databases">
        <title>Natrarchaeobius chitinivorans gen. nov., sp. nov., and Natrarchaeobius haloalkaliphilus sp. nov., alkaliphilic, chitin-utilizing haloarchaea from hypersaline alkaline lakes.</title>
        <authorList>
            <person name="Sorokin D.Y."/>
            <person name="Elcheninov A.G."/>
            <person name="Kostrikina N.A."/>
            <person name="Bale N.J."/>
            <person name="Sinninghe Damste J.S."/>
            <person name="Khijniak T.V."/>
            <person name="Kublanov I.V."/>
            <person name="Toshchakov S.V."/>
        </authorList>
    </citation>
    <scope>NUCLEOTIDE SEQUENCE [LARGE SCALE GENOMIC DNA]</scope>
    <source>
        <strain evidence="2 3">AArcht7</strain>
    </source>
</reference>
<gene>
    <name evidence="2" type="ORF">EA472_02825</name>
</gene>
<dbReference type="InterPro" id="IPR000182">
    <property type="entry name" value="GNAT_dom"/>
</dbReference>
<dbReference type="InterPro" id="IPR016181">
    <property type="entry name" value="Acyl_CoA_acyltransferase"/>
</dbReference>
<evidence type="ECO:0000259" key="1">
    <source>
        <dbReference type="PROSITE" id="PS51186"/>
    </source>
</evidence>
<comment type="caution">
    <text evidence="2">The sequence shown here is derived from an EMBL/GenBank/DDBJ whole genome shotgun (WGS) entry which is preliminary data.</text>
</comment>
<protein>
    <submittedName>
        <fullName evidence="2">GNAT family N-acetyltransferase</fullName>
    </submittedName>
</protein>
<keyword evidence="2" id="KW-0808">Transferase</keyword>
<dbReference type="Gene3D" id="3.40.630.30">
    <property type="match status" value="1"/>
</dbReference>
<evidence type="ECO:0000313" key="3">
    <source>
        <dbReference type="Proteomes" id="UP000281431"/>
    </source>
</evidence>
<dbReference type="AlphaFoldDB" id="A0A3N6MHM7"/>
<dbReference type="EMBL" id="REFZ01000001">
    <property type="protein sequence ID" value="RQH03569.1"/>
    <property type="molecule type" value="Genomic_DNA"/>
</dbReference>
<dbReference type="CDD" id="cd04301">
    <property type="entry name" value="NAT_SF"/>
    <property type="match status" value="1"/>
</dbReference>
<keyword evidence="3" id="KW-1185">Reference proteome</keyword>
<dbReference type="OrthoDB" id="55684at2157"/>
<dbReference type="SUPFAM" id="SSF55729">
    <property type="entry name" value="Acyl-CoA N-acyltransferases (Nat)"/>
    <property type="match status" value="1"/>
</dbReference>
<dbReference type="PROSITE" id="PS51186">
    <property type="entry name" value="GNAT"/>
    <property type="match status" value="1"/>
</dbReference>
<proteinExistence type="predicted"/>
<dbReference type="PANTHER" id="PTHR43072:SF52">
    <property type="entry name" value="GCN5-RELATED N-ACETYLTRANSFERASE"/>
    <property type="match status" value="1"/>
</dbReference>